<keyword evidence="1" id="KW-0812">Transmembrane</keyword>
<organism evidence="2 3">
    <name type="scientific">Desulfovibrio piger</name>
    <dbReference type="NCBI Taxonomy" id="901"/>
    <lineage>
        <taxon>Bacteria</taxon>
        <taxon>Pseudomonadati</taxon>
        <taxon>Thermodesulfobacteriota</taxon>
        <taxon>Desulfovibrionia</taxon>
        <taxon>Desulfovibrionales</taxon>
        <taxon>Desulfovibrionaceae</taxon>
        <taxon>Desulfovibrio</taxon>
    </lineage>
</organism>
<dbReference type="OrthoDB" id="1835489at2"/>
<protein>
    <submittedName>
        <fullName evidence="2">COG1691: NCAIR mutase (PurE)-related proteins</fullName>
    </submittedName>
</protein>
<evidence type="ECO:0000313" key="2">
    <source>
        <dbReference type="EMBL" id="SFV73479.1"/>
    </source>
</evidence>
<feature type="transmembrane region" description="Helical" evidence="1">
    <location>
        <begin position="16"/>
        <end position="36"/>
    </location>
</feature>
<keyword evidence="1" id="KW-1133">Transmembrane helix</keyword>
<gene>
    <name evidence="2" type="ORF">DESPIGER_1643</name>
</gene>
<keyword evidence="3" id="KW-1185">Reference proteome</keyword>
<dbReference type="KEGG" id="dpg:DESPIGER_1643"/>
<proteinExistence type="predicted"/>
<name>A0A1K1LFI9_9BACT</name>
<dbReference type="EMBL" id="LT630450">
    <property type="protein sequence ID" value="SFV73479.1"/>
    <property type="molecule type" value="Genomic_DNA"/>
</dbReference>
<keyword evidence="1" id="KW-0472">Membrane</keyword>
<sequence>MSETVHPAPDGWLKRFFLSLVILALLAGLLLVPWAVCWLTASGELDQDEVVARQAQGEFVLFGPGLPQDIMAYKLALYAAVRPEVVVLGSSRAGNVRAAFFERPFVNMAGAATDLESLRLLVDRMLAVHRPKVVLLGLDFWWLTEGSPAGRPGQAVRPSLLDASTLRAPWLWLAQGRIAPADMPAPLQGRLRADRYGLEAQLRDTGYGPDGSLYEGAVLDGRLPAPDHAFARTLRGLASGSGIWAGSLAPDRARLEAFAEICCRLRSRGIRTIVFLPPLATPVLGALAERNGGDAGWLSALRQGLLDCGVESMDFSDPRVYGSGDCEMMDGLHGGDVIGASLVRDMGDRQPWLRDTLHREYLSHVLRDRRGLAAVPDERLTALPEADFLGLHCAKKRRGEATPRF</sequence>
<evidence type="ECO:0000256" key="1">
    <source>
        <dbReference type="SAM" id="Phobius"/>
    </source>
</evidence>
<reference evidence="3" key="1">
    <citation type="submission" date="2016-10" db="EMBL/GenBank/DDBJ databases">
        <authorList>
            <person name="Wegmann U."/>
        </authorList>
    </citation>
    <scope>NUCLEOTIDE SEQUENCE [LARGE SCALE GENOMIC DNA]</scope>
</reference>
<dbReference type="Proteomes" id="UP000186323">
    <property type="component" value="Chromosome I"/>
</dbReference>
<dbReference type="RefSeq" id="WP_072335289.1">
    <property type="nucleotide sequence ID" value="NZ_JAXXLW010000001.1"/>
</dbReference>
<evidence type="ECO:0000313" key="3">
    <source>
        <dbReference type="Proteomes" id="UP000186323"/>
    </source>
</evidence>
<accession>A0A1K1LFI9</accession>
<dbReference type="AlphaFoldDB" id="A0A1K1LFI9"/>